<dbReference type="AlphaFoldDB" id="A0A9P3BRI4"/>
<feature type="chain" id="PRO_5040165233" description="Expansin-like EG45 domain-containing protein" evidence="3">
    <location>
        <begin position="20"/>
        <end position="368"/>
    </location>
</feature>
<dbReference type="InterPro" id="IPR036749">
    <property type="entry name" value="Expansin_CBD_sf"/>
</dbReference>
<dbReference type="GeneID" id="67000589"/>
<dbReference type="RefSeq" id="XP_043163445.1">
    <property type="nucleotide sequence ID" value="XM_043307510.1"/>
</dbReference>
<dbReference type="PANTHER" id="PTHR31836">
    <property type="match status" value="1"/>
</dbReference>
<feature type="signal peptide" evidence="3">
    <location>
        <begin position="1"/>
        <end position="19"/>
    </location>
</feature>
<feature type="compositionally biased region" description="Polar residues" evidence="2">
    <location>
        <begin position="83"/>
        <end position="103"/>
    </location>
</feature>
<evidence type="ECO:0008006" key="6">
    <source>
        <dbReference type="Google" id="ProtNLM"/>
    </source>
</evidence>
<dbReference type="CDD" id="cd22271">
    <property type="entry name" value="DPBB_EXP_N-like"/>
    <property type="match status" value="1"/>
</dbReference>
<organism evidence="4 5">
    <name type="scientific">Aspergillus pseudoviridinutans</name>
    <dbReference type="NCBI Taxonomy" id="1517512"/>
    <lineage>
        <taxon>Eukaryota</taxon>
        <taxon>Fungi</taxon>
        <taxon>Dikarya</taxon>
        <taxon>Ascomycota</taxon>
        <taxon>Pezizomycotina</taxon>
        <taxon>Eurotiomycetes</taxon>
        <taxon>Eurotiomycetidae</taxon>
        <taxon>Eurotiales</taxon>
        <taxon>Aspergillaceae</taxon>
        <taxon>Aspergillus</taxon>
        <taxon>Aspergillus subgen. Fumigati</taxon>
    </lineage>
</organism>
<dbReference type="Gene3D" id="2.40.40.10">
    <property type="entry name" value="RlpA-like domain"/>
    <property type="match status" value="1"/>
</dbReference>
<dbReference type="Proteomes" id="UP001043456">
    <property type="component" value="Unassembled WGS sequence"/>
</dbReference>
<evidence type="ECO:0000256" key="1">
    <source>
        <dbReference type="ARBA" id="ARBA00022729"/>
    </source>
</evidence>
<dbReference type="NCBIfam" id="NF041144">
    <property type="entry name" value="expansin_EXLX1"/>
    <property type="match status" value="1"/>
</dbReference>
<comment type="caution">
    <text evidence="4">The sequence shown here is derived from an EMBL/GenBank/DDBJ whole genome shotgun (WGS) entry which is preliminary data.</text>
</comment>
<dbReference type="InterPro" id="IPR049818">
    <property type="entry name" value="Expansin_EXLX1-like"/>
</dbReference>
<dbReference type="SUPFAM" id="SSF49590">
    <property type="entry name" value="PHL pollen allergen"/>
    <property type="match status" value="1"/>
</dbReference>
<accession>A0A9P3BRI4</accession>
<evidence type="ECO:0000256" key="3">
    <source>
        <dbReference type="SAM" id="SignalP"/>
    </source>
</evidence>
<evidence type="ECO:0000256" key="2">
    <source>
        <dbReference type="SAM" id="MobiDB-lite"/>
    </source>
</evidence>
<proteinExistence type="predicted"/>
<dbReference type="PANTHER" id="PTHR31836:SF21">
    <property type="entry name" value="EXPANSIN-LIKE PROTEIN 7"/>
    <property type="match status" value="1"/>
</dbReference>
<keyword evidence="5" id="KW-1185">Reference proteome</keyword>
<name>A0A9P3BRI4_9EURO</name>
<dbReference type="OrthoDB" id="406505at2759"/>
<reference evidence="4 5" key="1">
    <citation type="submission" date="2018-10" db="EMBL/GenBank/DDBJ databases">
        <title>Pan-genome distribution and transcriptional activeness of fungal secondary metabolism genes in Aspergillus section Fumigati.</title>
        <authorList>
            <person name="Takahashi H."/>
            <person name="Umemura M."/>
            <person name="Ninomiya A."/>
            <person name="Kusuya Y."/>
            <person name="Urayama S."/>
            <person name="Shimizu M."/>
            <person name="Watanabe A."/>
            <person name="Kamei K."/>
            <person name="Yaguchi T."/>
            <person name="Hagiwara D."/>
        </authorList>
    </citation>
    <scope>NUCLEOTIDE SEQUENCE [LARGE SCALE GENOMIC DNA]</scope>
    <source>
        <strain evidence="4 5">IFM 55266</strain>
    </source>
</reference>
<dbReference type="Gene3D" id="2.60.40.760">
    <property type="entry name" value="Expansin, cellulose-binding-like domain"/>
    <property type="match status" value="1"/>
</dbReference>
<protein>
    <recommendedName>
        <fullName evidence="6">Expansin-like EG45 domain-containing protein</fullName>
    </recommendedName>
</protein>
<gene>
    <name evidence="4" type="ORF">Asppvi_001977</name>
</gene>
<dbReference type="InterPro" id="IPR051477">
    <property type="entry name" value="Expansin_CellWall"/>
</dbReference>
<sequence>MYWKTAIACLTGLSTVVNAGIHGQPKKGRCPAGHALTTYFVTVTESSTTVVKPWTAGLSTAISQSTVSTWDGSSTISSSMSSFEATKTDSSGSGPSISTTLPSTPAEKPLSSPTIISDAVVNATASVLESSPPSASYLKGSQTSVVEVSQTSASSSQESQTPLVGGVVSGQATSYNGGDVDGTCMFSTADYTLPAGIYGAALSVDNWDSAAWCGACLSVVGPKGNSIKIMIVNQCPGTCGLNNIDLLPNGFQQLADLKVGRIDVKWDIVKCDISSPLFLKTKTGSSKYWFSIQVVNSNVPVKSLEVSTDGGQTWQSTIRKDYNFFENPSGFGTDFVDVRITSVTGETIVVNNVSSVSETRTDATSNFN</sequence>
<keyword evidence="1 3" id="KW-0732">Signal</keyword>
<evidence type="ECO:0000313" key="5">
    <source>
        <dbReference type="Proteomes" id="UP001043456"/>
    </source>
</evidence>
<dbReference type="InterPro" id="IPR036908">
    <property type="entry name" value="RlpA-like_sf"/>
</dbReference>
<evidence type="ECO:0000313" key="4">
    <source>
        <dbReference type="EMBL" id="GIJ92699.1"/>
    </source>
</evidence>
<dbReference type="EMBL" id="BHVY01000010">
    <property type="protein sequence ID" value="GIJ92699.1"/>
    <property type="molecule type" value="Genomic_DNA"/>
</dbReference>
<feature type="region of interest" description="Disordered" evidence="2">
    <location>
        <begin position="81"/>
        <end position="111"/>
    </location>
</feature>
<dbReference type="SUPFAM" id="SSF50685">
    <property type="entry name" value="Barwin-like endoglucanases"/>
    <property type="match status" value="1"/>
</dbReference>